<keyword evidence="2" id="KW-0812">Transmembrane</keyword>
<evidence type="ECO:0000256" key="1">
    <source>
        <dbReference type="SAM" id="MobiDB-lite"/>
    </source>
</evidence>
<keyword evidence="3" id="KW-0614">Plasmid</keyword>
<evidence type="ECO:0000313" key="3">
    <source>
        <dbReference type="EMBL" id="ACS43906.1"/>
    </source>
</evidence>
<feature type="region of interest" description="Disordered" evidence="1">
    <location>
        <begin position="104"/>
        <end position="169"/>
    </location>
</feature>
<keyword evidence="4" id="KW-1185">Reference proteome</keyword>
<sequence>MTHLTEKLRELYEGDSDRAHRFRYLLLVFDLTTLLFIVLSSFMPQQPLVEGLDVVIGVAVAADFASRLAISPRRWREFLRPTTWADVAAIASFLAPLGRRGDGRGLPAHPAHAAPAADLSAARPSAGRLPGLPPQRGGDHRAGQPRGVHLRDDRHRLRDAAPDEPSHRQLRRRALLHGDIADHDGLRRHHSAGHGRAADLCRGDDLRRDPVPAPRPGFVPALQGALPLPDLRPAAARAGRRSLQGLRHRAEHPR</sequence>
<dbReference type="HOGENOM" id="CLU_1093305_0_0_5"/>
<dbReference type="EMBL" id="CP001511">
    <property type="protein sequence ID" value="ACS43906.1"/>
    <property type="molecule type" value="Genomic_DNA"/>
</dbReference>
<evidence type="ECO:0000313" key="4">
    <source>
        <dbReference type="Proteomes" id="UP000009081"/>
    </source>
</evidence>
<accession>C5B624</accession>
<feature type="transmembrane region" description="Helical" evidence="2">
    <location>
        <begin position="21"/>
        <end position="42"/>
    </location>
</feature>
<dbReference type="Proteomes" id="UP000009081">
    <property type="component" value="Plasmid megaplasmid"/>
</dbReference>
<keyword evidence="2" id="KW-1133">Transmembrane helix</keyword>
<reference evidence="3 4" key="1">
    <citation type="journal article" date="2009" name="PLoS ONE">
        <title>Methylobacterium genome sequences: a reference blueprint to investigate microbial metabolism of C1 compounds from natural and industrial sources.</title>
        <authorList>
            <person name="Vuilleumier S."/>
            <person name="Chistoserdova L."/>
            <person name="Lee M.-C."/>
            <person name="Bringel F."/>
            <person name="Lajus A."/>
            <person name="Zhou Y."/>
            <person name="Gourion B."/>
            <person name="Barbe V."/>
            <person name="Chang J."/>
            <person name="Cruveiller S."/>
            <person name="Dossat C."/>
            <person name="Gillett W."/>
            <person name="Gruffaz C."/>
            <person name="Haugen E."/>
            <person name="Hourcade E."/>
            <person name="Levy R."/>
            <person name="Mangenot S."/>
            <person name="Muller E."/>
            <person name="Nadalig T."/>
            <person name="Pagni M."/>
            <person name="Penny C."/>
            <person name="Peyraud R."/>
            <person name="Robinson D.G."/>
            <person name="Roche D."/>
            <person name="Rouy Z."/>
            <person name="Saenampechek C."/>
            <person name="Salvignol G."/>
            <person name="Vallenet D."/>
            <person name="Wu Z."/>
            <person name="Marx C.J."/>
            <person name="Vorholt J.A."/>
            <person name="Olson M.V."/>
            <person name="Kaul R."/>
            <person name="Weissenbach J."/>
            <person name="Medigue C."/>
            <person name="Lidstrom M.E."/>
        </authorList>
    </citation>
    <scope>NUCLEOTIDE SEQUENCE [LARGE SCALE GENOMIC DNA]</scope>
    <source>
        <strain evidence="4">ATCC 14718 / DSM 1338 / JCM 2805 / NCIMB 9133 / AM1</strain>
    </source>
</reference>
<dbReference type="KEGG" id="mea:Mex_2p1134"/>
<feature type="compositionally biased region" description="Low complexity" evidence="1">
    <location>
        <begin position="105"/>
        <end position="136"/>
    </location>
</feature>
<geneLocation type="plasmid" evidence="3 4">
    <name>megaplasmid</name>
</geneLocation>
<organism evidence="3 4">
    <name type="scientific">Methylorubrum extorquens (strain ATCC 14718 / DSM 1338 / JCM 2805 / NCIMB 9133 / AM1)</name>
    <name type="common">Methylobacterium extorquens</name>
    <dbReference type="NCBI Taxonomy" id="272630"/>
    <lineage>
        <taxon>Bacteria</taxon>
        <taxon>Pseudomonadati</taxon>
        <taxon>Pseudomonadota</taxon>
        <taxon>Alphaproteobacteria</taxon>
        <taxon>Hyphomicrobiales</taxon>
        <taxon>Methylobacteriaceae</taxon>
        <taxon>Methylorubrum</taxon>
    </lineage>
</organism>
<proteinExistence type="predicted"/>
<feature type="compositionally biased region" description="Basic and acidic residues" evidence="1">
    <location>
        <begin position="149"/>
        <end position="167"/>
    </location>
</feature>
<evidence type="ECO:0000256" key="2">
    <source>
        <dbReference type="SAM" id="Phobius"/>
    </source>
</evidence>
<gene>
    <name evidence="3" type="ordered locus">MexAM1_META2p1134</name>
</gene>
<keyword evidence="2" id="KW-0472">Membrane</keyword>
<protein>
    <submittedName>
        <fullName evidence="3">Iron transport domain protein, N-terminal</fullName>
    </submittedName>
</protein>
<name>C5B624_METEA</name>
<dbReference type="AlphaFoldDB" id="C5B624"/>